<keyword evidence="7" id="KW-0732">Signal</keyword>
<evidence type="ECO:0000256" key="6">
    <source>
        <dbReference type="SAM" id="Phobius"/>
    </source>
</evidence>
<dbReference type="InterPro" id="IPR051144">
    <property type="entry name" value="Formin_homology_domain"/>
</dbReference>
<evidence type="ECO:0000313" key="8">
    <source>
        <dbReference type="EMBL" id="OXA50614.1"/>
    </source>
</evidence>
<keyword evidence="2 6" id="KW-0812">Transmembrane</keyword>
<proteinExistence type="predicted"/>
<feature type="compositionally biased region" description="Low complexity" evidence="5">
    <location>
        <begin position="834"/>
        <end position="843"/>
    </location>
</feature>
<dbReference type="CDD" id="cd03127">
    <property type="entry name" value="tetraspanin_LEL"/>
    <property type="match status" value="1"/>
</dbReference>
<evidence type="ECO:0000256" key="3">
    <source>
        <dbReference type="ARBA" id="ARBA00022989"/>
    </source>
</evidence>
<feature type="compositionally biased region" description="Low complexity" evidence="5">
    <location>
        <begin position="173"/>
        <end position="188"/>
    </location>
</feature>
<dbReference type="PANTHER" id="PTHR45733">
    <property type="entry name" value="FORMIN-J"/>
    <property type="match status" value="1"/>
</dbReference>
<dbReference type="Proteomes" id="UP000198287">
    <property type="component" value="Unassembled WGS sequence"/>
</dbReference>
<feature type="compositionally biased region" description="Pro residues" evidence="5">
    <location>
        <begin position="745"/>
        <end position="765"/>
    </location>
</feature>
<dbReference type="Pfam" id="PF00335">
    <property type="entry name" value="Tetraspanin"/>
    <property type="match status" value="1"/>
</dbReference>
<feature type="transmembrane region" description="Helical" evidence="6">
    <location>
        <begin position="610"/>
        <end position="627"/>
    </location>
</feature>
<name>A0A226E0R3_FOLCA</name>
<feature type="transmembrane region" description="Helical" evidence="6">
    <location>
        <begin position="566"/>
        <end position="590"/>
    </location>
</feature>
<dbReference type="Gene3D" id="1.10.1450.10">
    <property type="entry name" value="Tetraspanin"/>
    <property type="match status" value="1"/>
</dbReference>
<feature type="region of interest" description="Disordered" evidence="5">
    <location>
        <begin position="151"/>
        <end position="253"/>
    </location>
</feature>
<feature type="compositionally biased region" description="Basic residues" evidence="5">
    <location>
        <begin position="157"/>
        <end position="172"/>
    </location>
</feature>
<keyword evidence="4 6" id="KW-0472">Membrane</keyword>
<evidence type="ECO:0000313" key="9">
    <source>
        <dbReference type="Proteomes" id="UP000198287"/>
    </source>
</evidence>
<keyword evidence="3 6" id="KW-1133">Transmembrane helix</keyword>
<feature type="transmembrane region" description="Helical" evidence="6">
    <location>
        <begin position="533"/>
        <end position="554"/>
    </location>
</feature>
<feature type="signal peptide" evidence="7">
    <location>
        <begin position="1"/>
        <end position="20"/>
    </location>
</feature>
<dbReference type="AlphaFoldDB" id="A0A226E0R3"/>
<comment type="caution">
    <text evidence="8">The sequence shown here is derived from an EMBL/GenBank/DDBJ whole genome shotgun (WGS) entry which is preliminary data.</text>
</comment>
<keyword evidence="9" id="KW-1185">Reference proteome</keyword>
<evidence type="ECO:0000256" key="1">
    <source>
        <dbReference type="ARBA" id="ARBA00004141"/>
    </source>
</evidence>
<evidence type="ECO:0000256" key="2">
    <source>
        <dbReference type="ARBA" id="ARBA00022692"/>
    </source>
</evidence>
<gene>
    <name evidence="8" type="ORF">Fcan01_14262</name>
</gene>
<dbReference type="InterPro" id="IPR008952">
    <property type="entry name" value="Tetraspanin_EC2_sf"/>
</dbReference>
<sequence>MVFKTATSIVLFISVIVVTAQNHEKFWAEPEFFASLSDYLTTPQTQLVATIAPERRRDTIFTQQPTLPIPRHTVPAPQRAQIATPSYQTFHIVQHQTWMDPRNPRPFQTTQTFQIPQPRPQIVRNEGTPSQYLPQQPFGSQMVMLPHANALPTEQAKKRRRPLLNNKRKRLRTTTTTTTTPVTTTLKLDNSTQNNATTPSPPPPPSDPTTTTTTAPDYYDYSDEEINNSAHAYHPSPPSPQVVHIHPHSQPHFTSSNAEILPARQVYDSSEQFGIRVPAPSSFHHQLPPPRALHQLNPNILIAKPHLNQQPLQNPPGEQLAQAISNILETGRKILYFPVGVVDVVDHALTYAETNPYVSYVMGTLADTILGSTKGMSAAPLQQPQLTNTKPPQTLLIAAKLGEMKENLNRLQNALNKNTQSFHGSNFIFISNREKFKFIKNYYTNFKKATMADASSSKIVPSDINLEKYMKLPESEIYLDPRPRIKNIVRELEEEHGWSWPPQPPKDFEKCRLMKRRKWPCLYSKECLDICTILALVIGPWELLVAFGFTLLPKTFVPAIRESSEFCVFFVALLLFQGFKHVFVGILGLGLRSMRPYLIGFVHVSWPYEMVFPLLGIFISAIGFYTTQDWRIQGEMVHHLKGYTDHWFSKEGWDRYQSSMKCCGIESWKDWRGHGPLLEIGGVLATVPPSCCVSGEENKFCYKAVSVNDSSTNILGQCSIREAGDYVGDPIHTLLFDTKSIAKIGPPPPPPPAPPSDPPPPPPSPDSHTGSSPPGQNNDASPSPQPQPPTEPWDNSMPEELPDPSVGRSEGALPPGDEVNKKNSSEQQQDTKASRSSNSSNGNNDDKILPGAGIE</sequence>
<dbReference type="GO" id="GO:0016020">
    <property type="term" value="C:membrane"/>
    <property type="evidence" value="ECO:0007669"/>
    <property type="project" value="UniProtKB-SubCell"/>
</dbReference>
<reference evidence="8 9" key="1">
    <citation type="submission" date="2015-12" db="EMBL/GenBank/DDBJ databases">
        <title>The genome of Folsomia candida.</title>
        <authorList>
            <person name="Faddeeva A."/>
            <person name="Derks M.F."/>
            <person name="Anvar Y."/>
            <person name="Smit S."/>
            <person name="Van Straalen N."/>
            <person name="Roelofs D."/>
        </authorList>
    </citation>
    <scope>NUCLEOTIDE SEQUENCE [LARGE SCALE GENOMIC DNA]</scope>
    <source>
        <strain evidence="8 9">VU population</strain>
        <tissue evidence="8">Whole body</tissue>
    </source>
</reference>
<evidence type="ECO:0000256" key="5">
    <source>
        <dbReference type="SAM" id="MobiDB-lite"/>
    </source>
</evidence>
<dbReference type="EMBL" id="LNIX01000008">
    <property type="protein sequence ID" value="OXA50614.1"/>
    <property type="molecule type" value="Genomic_DNA"/>
</dbReference>
<feature type="region of interest" description="Disordered" evidence="5">
    <location>
        <begin position="740"/>
        <end position="855"/>
    </location>
</feature>
<protein>
    <submittedName>
        <fullName evidence="8">Uncharacterized protein</fullName>
    </submittedName>
</protein>
<comment type="subcellular location">
    <subcellularLocation>
        <location evidence="1">Membrane</location>
        <topology evidence="1">Multi-pass membrane protein</topology>
    </subcellularLocation>
</comment>
<accession>A0A226E0R3</accession>
<evidence type="ECO:0000256" key="7">
    <source>
        <dbReference type="SAM" id="SignalP"/>
    </source>
</evidence>
<organism evidence="8 9">
    <name type="scientific">Folsomia candida</name>
    <name type="common">Springtail</name>
    <dbReference type="NCBI Taxonomy" id="158441"/>
    <lineage>
        <taxon>Eukaryota</taxon>
        <taxon>Metazoa</taxon>
        <taxon>Ecdysozoa</taxon>
        <taxon>Arthropoda</taxon>
        <taxon>Hexapoda</taxon>
        <taxon>Collembola</taxon>
        <taxon>Entomobryomorpha</taxon>
        <taxon>Isotomoidea</taxon>
        <taxon>Isotomidae</taxon>
        <taxon>Proisotominae</taxon>
        <taxon>Folsomia</taxon>
    </lineage>
</organism>
<feature type="compositionally biased region" description="Low complexity" evidence="5">
    <location>
        <begin position="208"/>
        <end position="219"/>
    </location>
</feature>
<dbReference type="InterPro" id="IPR018499">
    <property type="entry name" value="Tetraspanin/Peripherin"/>
</dbReference>
<dbReference type="SUPFAM" id="SSF48652">
    <property type="entry name" value="Tetraspanin"/>
    <property type="match status" value="1"/>
</dbReference>
<dbReference type="PANTHER" id="PTHR45733:SF8">
    <property type="entry name" value="FORMIN-J"/>
    <property type="match status" value="1"/>
</dbReference>
<evidence type="ECO:0000256" key="4">
    <source>
        <dbReference type="ARBA" id="ARBA00023136"/>
    </source>
</evidence>
<feature type="chain" id="PRO_5012058978" evidence="7">
    <location>
        <begin position="21"/>
        <end position="855"/>
    </location>
</feature>